<keyword evidence="10" id="KW-1185">Reference proteome</keyword>
<dbReference type="AlphaFoldDB" id="A0A084GET8"/>
<evidence type="ECO:0000313" key="9">
    <source>
        <dbReference type="EMBL" id="KEZ45850.1"/>
    </source>
</evidence>
<dbReference type="EC" id="2.4.1.11" evidence="7"/>
<keyword evidence="5 7" id="KW-0320">Glycogen biosynthesis</keyword>
<comment type="caution">
    <text evidence="9">The sequence shown here is derived from an EMBL/GenBank/DDBJ whole genome shotgun (WGS) entry which is preliminary data.</text>
</comment>
<evidence type="ECO:0000256" key="6">
    <source>
        <dbReference type="ARBA" id="ARBA00047345"/>
    </source>
</evidence>
<dbReference type="GO" id="GO:0005978">
    <property type="term" value="P:glycogen biosynthetic process"/>
    <property type="evidence" value="ECO:0007669"/>
    <property type="project" value="UniProtKB-UniPathway"/>
</dbReference>
<dbReference type="HOGENOM" id="CLU_015910_1_0_1"/>
<dbReference type="GO" id="GO:0005737">
    <property type="term" value="C:cytoplasm"/>
    <property type="evidence" value="ECO:0007669"/>
    <property type="project" value="TreeGrafter"/>
</dbReference>
<evidence type="ECO:0000256" key="7">
    <source>
        <dbReference type="RuleBase" id="RU363104"/>
    </source>
</evidence>
<dbReference type="GO" id="GO:0004373">
    <property type="term" value="F:alpha-1,4-glucan glucosyltransferase (UDP-glucose donor) activity"/>
    <property type="evidence" value="ECO:0007669"/>
    <property type="project" value="UniProtKB-EC"/>
</dbReference>
<evidence type="ECO:0000256" key="5">
    <source>
        <dbReference type="ARBA" id="ARBA00023056"/>
    </source>
</evidence>
<evidence type="ECO:0000256" key="3">
    <source>
        <dbReference type="ARBA" id="ARBA00022676"/>
    </source>
</evidence>
<dbReference type="GeneID" id="27720748"/>
<dbReference type="PANTHER" id="PTHR10176">
    <property type="entry name" value="GLYCOGEN SYNTHASE"/>
    <property type="match status" value="1"/>
</dbReference>
<dbReference type="Gene3D" id="3.40.50.2000">
    <property type="entry name" value="Glycogen Phosphorylase B"/>
    <property type="match status" value="2"/>
</dbReference>
<name>A0A084GET8_PSEDA</name>
<dbReference type="Pfam" id="PF05693">
    <property type="entry name" value="Glycogen_syn"/>
    <property type="match status" value="1"/>
</dbReference>
<protein>
    <recommendedName>
        <fullName evidence="7">Glycogen [starch] synthase</fullName>
        <ecNumber evidence="7">2.4.1.11</ecNumber>
    </recommendedName>
</protein>
<dbReference type="VEuPathDB" id="FungiDB:SAPIO_CDS1676"/>
<sequence>MSARAEVLREGKREGNEASPVDDVDVENHLLFEVCSEVGRQVGGVHTVLKTKASVTTPKYGARYTLVGRLVCQTRASEFSPMQPPSREMACAMEALSNDGVKTFYGRWLIDGDPRVLLMDVEAAYPFFDEWKHDFENISGILLPSDDDKTNDAITFGYLVTRFFREFLNHEKNKAVIAQFHEWPSALGAFLAKEEKFTLATIFTAHATVLGRDLCDRGVDLYNVISSLDADAEAQKSVVYHRHGIERLAAQSCDVMTTVSAITSLECEYLLGRRADTILPNGLDPTAISSPANSSALALRHNMKLRIRDFLHGNFYGQLDRFDAEKSLYFFTAGRYEFSNKGVDLFIESLAALNERLKTSKDTMPTVVAFIIMPAEVSTIPAEVLHRQATLRTIQGALESIQRRIEKRLFDRTLVWKPDSALPTETELISDADNAALRRCLYGIRIDDVPPLATLDIINSHEDLILNRLQEVGLHNDASDKVKVVYHPAFLSLSSSILPLDYDEFVRGTHLGVFPSRYEPWGYTSAECLAKGIPSITSNASGFGNHIENVLRGVSGPEHGLYIIDRRTKSFDEAVEQTVDCMYRFCEMNQWERVAQRNNANRLGQFLDWNELHTEYSKARLMALRKRYPQARYLGDECKEVTPKRRPQIRQRSELSFSFPPRPMADV</sequence>
<organism evidence="9 10">
    <name type="scientific">Pseudallescheria apiosperma</name>
    <name type="common">Scedosporium apiospermum</name>
    <dbReference type="NCBI Taxonomy" id="563466"/>
    <lineage>
        <taxon>Eukaryota</taxon>
        <taxon>Fungi</taxon>
        <taxon>Dikarya</taxon>
        <taxon>Ascomycota</taxon>
        <taxon>Pezizomycotina</taxon>
        <taxon>Sordariomycetes</taxon>
        <taxon>Hypocreomycetidae</taxon>
        <taxon>Microascales</taxon>
        <taxon>Microascaceae</taxon>
        <taxon>Scedosporium</taxon>
    </lineage>
</organism>
<dbReference type="RefSeq" id="XP_016645649.1">
    <property type="nucleotide sequence ID" value="XM_016784892.1"/>
</dbReference>
<dbReference type="KEGG" id="sapo:SAPIO_CDS1676"/>
<keyword evidence="3 7" id="KW-0328">Glycosyltransferase</keyword>
<comment type="pathway">
    <text evidence="1 7">Glycan biosynthesis; glycogen biosynthesis.</text>
</comment>
<comment type="function">
    <text evidence="7">Transfers the glycosyl residue from UDP-Glc to the non-reducing end of alpha-1,4-glucan.</text>
</comment>
<evidence type="ECO:0000256" key="2">
    <source>
        <dbReference type="ARBA" id="ARBA00010686"/>
    </source>
</evidence>
<feature type="region of interest" description="Disordered" evidence="8">
    <location>
        <begin position="642"/>
        <end position="667"/>
    </location>
</feature>
<keyword evidence="4 7" id="KW-0808">Transferase</keyword>
<dbReference type="OrthoDB" id="6335297at2759"/>
<dbReference type="InterPro" id="IPR008631">
    <property type="entry name" value="Glycogen_synth"/>
</dbReference>
<evidence type="ECO:0000313" key="10">
    <source>
        <dbReference type="Proteomes" id="UP000028545"/>
    </source>
</evidence>
<feature type="region of interest" description="Disordered" evidence="8">
    <location>
        <begin position="1"/>
        <end position="20"/>
    </location>
</feature>
<dbReference type="SUPFAM" id="SSF53756">
    <property type="entry name" value="UDP-Glycosyltransferase/glycogen phosphorylase"/>
    <property type="match status" value="2"/>
</dbReference>
<evidence type="ECO:0000256" key="1">
    <source>
        <dbReference type="ARBA" id="ARBA00004964"/>
    </source>
</evidence>
<proteinExistence type="inferred from homology"/>
<feature type="compositionally biased region" description="Basic and acidic residues" evidence="8">
    <location>
        <begin position="1"/>
        <end position="16"/>
    </location>
</feature>
<dbReference type="EMBL" id="JOWA01000066">
    <property type="protein sequence ID" value="KEZ45850.1"/>
    <property type="molecule type" value="Genomic_DNA"/>
</dbReference>
<dbReference type="Proteomes" id="UP000028545">
    <property type="component" value="Unassembled WGS sequence"/>
</dbReference>
<dbReference type="PANTHER" id="PTHR10176:SF3">
    <property type="entry name" value="GLYCOGEN [STARCH] SYNTHASE"/>
    <property type="match status" value="1"/>
</dbReference>
<dbReference type="UniPathway" id="UPA00164"/>
<reference evidence="9 10" key="1">
    <citation type="journal article" date="2014" name="Genome Announc.">
        <title>Draft genome sequence of the pathogenic fungus Scedosporium apiospermum.</title>
        <authorList>
            <person name="Vandeputte P."/>
            <person name="Ghamrawi S."/>
            <person name="Rechenmann M."/>
            <person name="Iltis A."/>
            <person name="Giraud S."/>
            <person name="Fleury M."/>
            <person name="Thornton C."/>
            <person name="Delhaes L."/>
            <person name="Meyer W."/>
            <person name="Papon N."/>
            <person name="Bouchara J.P."/>
        </authorList>
    </citation>
    <scope>NUCLEOTIDE SEQUENCE [LARGE SCALE GENOMIC DNA]</scope>
    <source>
        <strain evidence="9 10">IHEM 14462</strain>
    </source>
</reference>
<comment type="similarity">
    <text evidence="2 7">Belongs to the glycosyltransferase 3 family.</text>
</comment>
<gene>
    <name evidence="9" type="ORF">SAPIO_CDS1676</name>
</gene>
<evidence type="ECO:0000256" key="4">
    <source>
        <dbReference type="ARBA" id="ARBA00022679"/>
    </source>
</evidence>
<accession>A0A084GET8</accession>
<evidence type="ECO:0000256" key="8">
    <source>
        <dbReference type="SAM" id="MobiDB-lite"/>
    </source>
</evidence>
<comment type="catalytic activity">
    <reaction evidence="6">
        <text>[(1-&gt;4)-alpha-D-glucosyl](n) + UDP-alpha-D-glucose = [(1-&gt;4)-alpha-D-glucosyl](n+1) + UDP + H(+)</text>
        <dbReference type="Rhea" id="RHEA:18549"/>
        <dbReference type="Rhea" id="RHEA-COMP:9584"/>
        <dbReference type="Rhea" id="RHEA-COMP:9587"/>
        <dbReference type="ChEBI" id="CHEBI:15378"/>
        <dbReference type="ChEBI" id="CHEBI:15444"/>
        <dbReference type="ChEBI" id="CHEBI:58223"/>
        <dbReference type="ChEBI" id="CHEBI:58885"/>
        <dbReference type="EC" id="2.4.1.11"/>
    </reaction>
    <physiologicalReaction direction="left-to-right" evidence="6">
        <dbReference type="Rhea" id="RHEA:18550"/>
    </physiologicalReaction>
</comment>
<dbReference type="Gene3D" id="6.10.260.10">
    <property type="match status" value="1"/>
</dbReference>